<sequence length="305" mass="37170">MKKFLNQNSKIKSILICLFLVILIVISEIFSFFSYQNDKKKYEMEEIKWKKIEAEKEEREKKEEAEKLKKEMEDDFAFFERYFKEFKKTAEKINNPKNPSEIRATMYFVLDSKYSFAKIAMYSDKFIYIKADRIMKYTLSNGEKLYVFENAVVKSKKTHKTINKSSDVYILDGNLFCMIDYNGSIVDSMTTRYTDPESLKVILNENKLEIPKKEAWWMEMDKYLYLRRSKEEKEEKKYRKNTSSSSPYNYSPNPLTQKELEKMEREENRRDRMDSDEWEYEDREEREYWESEEYWGEEGIEKEVY</sequence>
<evidence type="ECO:0000256" key="3">
    <source>
        <dbReference type="SAM" id="Phobius"/>
    </source>
</evidence>
<dbReference type="EMBL" id="CP165646">
    <property type="protein sequence ID" value="XDU64764.1"/>
    <property type="molecule type" value="Genomic_DNA"/>
</dbReference>
<dbReference type="AlphaFoldDB" id="A0AB39VBZ8"/>
<proteinExistence type="predicted"/>
<evidence type="ECO:0000256" key="2">
    <source>
        <dbReference type="SAM" id="MobiDB-lite"/>
    </source>
</evidence>
<organism evidence="4">
    <name type="scientific">Leptotrichia mesophila</name>
    <dbReference type="NCBI Taxonomy" id="3239303"/>
    <lineage>
        <taxon>Bacteria</taxon>
        <taxon>Fusobacteriati</taxon>
        <taxon>Fusobacteriota</taxon>
        <taxon>Fusobacteriia</taxon>
        <taxon>Fusobacteriales</taxon>
        <taxon>Leptotrichiaceae</taxon>
        <taxon>Leptotrichia</taxon>
    </lineage>
</organism>
<gene>
    <name evidence="4" type="ORF">AB8B23_00820</name>
</gene>
<reference evidence="4" key="1">
    <citation type="submission" date="2024-07" db="EMBL/GenBank/DDBJ databases">
        <authorList>
            <person name="Li X.-J."/>
            <person name="Wang X."/>
        </authorList>
    </citation>
    <scope>NUCLEOTIDE SEQUENCE</scope>
    <source>
        <strain evidence="4">HSP-342</strain>
    </source>
</reference>
<feature type="transmembrane region" description="Helical" evidence="3">
    <location>
        <begin position="12"/>
        <end position="35"/>
    </location>
</feature>
<keyword evidence="1" id="KW-0175">Coiled coil</keyword>
<dbReference type="KEGG" id="lmes:AB8B23_00820"/>
<keyword evidence="3" id="KW-0812">Transmembrane</keyword>
<keyword evidence="3" id="KW-1133">Transmembrane helix</keyword>
<feature type="compositionally biased region" description="Low complexity" evidence="2">
    <location>
        <begin position="243"/>
        <end position="254"/>
    </location>
</feature>
<accession>A0AB39VBZ8</accession>
<protein>
    <submittedName>
        <fullName evidence="4">Uncharacterized protein</fullName>
    </submittedName>
</protein>
<name>A0AB39VBZ8_9FUSO</name>
<evidence type="ECO:0000256" key="1">
    <source>
        <dbReference type="SAM" id="Coils"/>
    </source>
</evidence>
<feature type="region of interest" description="Disordered" evidence="2">
    <location>
        <begin position="235"/>
        <end position="305"/>
    </location>
</feature>
<dbReference type="RefSeq" id="WP_369713029.1">
    <property type="nucleotide sequence ID" value="NZ_CP165646.1"/>
</dbReference>
<feature type="coiled-coil region" evidence="1">
    <location>
        <begin position="44"/>
        <end position="75"/>
    </location>
</feature>
<evidence type="ECO:0000313" key="4">
    <source>
        <dbReference type="EMBL" id="XDU64764.1"/>
    </source>
</evidence>
<feature type="compositionally biased region" description="Basic and acidic residues" evidence="2">
    <location>
        <begin position="258"/>
        <end position="275"/>
    </location>
</feature>
<keyword evidence="3" id="KW-0472">Membrane</keyword>